<organism evidence="11 12">
    <name type="scientific">Spirosoma soli</name>
    <dbReference type="NCBI Taxonomy" id="1770529"/>
    <lineage>
        <taxon>Bacteria</taxon>
        <taxon>Pseudomonadati</taxon>
        <taxon>Bacteroidota</taxon>
        <taxon>Cytophagia</taxon>
        <taxon>Cytophagales</taxon>
        <taxon>Cytophagaceae</taxon>
        <taxon>Spirosoma</taxon>
    </lineage>
</organism>
<evidence type="ECO:0000256" key="6">
    <source>
        <dbReference type="ARBA" id="ARBA00022692"/>
    </source>
</evidence>
<keyword evidence="3" id="KW-0813">Transport</keyword>
<protein>
    <submittedName>
        <fullName evidence="11">Energy transducer TonB</fullName>
    </submittedName>
</protein>
<dbReference type="PANTHER" id="PTHR33446">
    <property type="entry name" value="PROTEIN TONB-RELATED"/>
    <property type="match status" value="1"/>
</dbReference>
<evidence type="ECO:0000259" key="10">
    <source>
        <dbReference type="PROSITE" id="PS52015"/>
    </source>
</evidence>
<dbReference type="SUPFAM" id="SSF74653">
    <property type="entry name" value="TolA/TonB C-terminal domain"/>
    <property type="match status" value="1"/>
</dbReference>
<dbReference type="InterPro" id="IPR051045">
    <property type="entry name" value="TonB-dependent_transducer"/>
</dbReference>
<feature type="domain" description="TonB C-terminal" evidence="10">
    <location>
        <begin position="111"/>
        <end position="200"/>
    </location>
</feature>
<proteinExistence type="inferred from homology"/>
<evidence type="ECO:0000313" key="12">
    <source>
        <dbReference type="Proteomes" id="UP001597469"/>
    </source>
</evidence>
<dbReference type="PANTHER" id="PTHR33446:SF2">
    <property type="entry name" value="PROTEIN TONB"/>
    <property type="match status" value="1"/>
</dbReference>
<keyword evidence="4" id="KW-1003">Cell membrane</keyword>
<name>A0ABW5M7W4_9BACT</name>
<evidence type="ECO:0000313" key="11">
    <source>
        <dbReference type="EMBL" id="MFD2572181.1"/>
    </source>
</evidence>
<evidence type="ECO:0000256" key="9">
    <source>
        <dbReference type="ARBA" id="ARBA00023136"/>
    </source>
</evidence>
<accession>A0ABW5M7W4</accession>
<dbReference type="Gene3D" id="3.30.1150.10">
    <property type="match status" value="1"/>
</dbReference>
<dbReference type="PROSITE" id="PS52015">
    <property type="entry name" value="TONB_CTD"/>
    <property type="match status" value="1"/>
</dbReference>
<keyword evidence="5" id="KW-0997">Cell inner membrane</keyword>
<comment type="subcellular location">
    <subcellularLocation>
        <location evidence="1">Cell inner membrane</location>
        <topology evidence="1">Single-pass membrane protein</topology>
        <orientation evidence="1">Periplasmic side</orientation>
    </subcellularLocation>
</comment>
<keyword evidence="9" id="KW-0472">Membrane</keyword>
<comment type="similarity">
    <text evidence="2">Belongs to the TonB family.</text>
</comment>
<evidence type="ECO:0000256" key="2">
    <source>
        <dbReference type="ARBA" id="ARBA00006555"/>
    </source>
</evidence>
<dbReference type="Pfam" id="PF03544">
    <property type="entry name" value="TonB_C"/>
    <property type="match status" value="1"/>
</dbReference>
<evidence type="ECO:0000256" key="4">
    <source>
        <dbReference type="ARBA" id="ARBA00022475"/>
    </source>
</evidence>
<evidence type="ECO:0000256" key="1">
    <source>
        <dbReference type="ARBA" id="ARBA00004383"/>
    </source>
</evidence>
<dbReference type="InterPro" id="IPR006260">
    <property type="entry name" value="TonB/TolA_C"/>
</dbReference>
<dbReference type="EMBL" id="JBHULN010000009">
    <property type="protein sequence ID" value="MFD2572181.1"/>
    <property type="molecule type" value="Genomic_DNA"/>
</dbReference>
<dbReference type="InterPro" id="IPR037682">
    <property type="entry name" value="TonB_C"/>
</dbReference>
<keyword evidence="6" id="KW-0812">Transmembrane</keyword>
<comment type="caution">
    <text evidence="11">The sequence shown here is derived from an EMBL/GenBank/DDBJ whole genome shotgun (WGS) entry which is preliminary data.</text>
</comment>
<keyword evidence="12" id="KW-1185">Reference proteome</keyword>
<evidence type="ECO:0000256" key="3">
    <source>
        <dbReference type="ARBA" id="ARBA00022448"/>
    </source>
</evidence>
<keyword evidence="8" id="KW-1133">Transmembrane helix</keyword>
<dbReference type="Proteomes" id="UP001597469">
    <property type="component" value="Unassembled WGS sequence"/>
</dbReference>
<dbReference type="NCBIfam" id="TIGR01352">
    <property type="entry name" value="tonB_Cterm"/>
    <property type="match status" value="1"/>
</dbReference>
<reference evidence="12" key="1">
    <citation type="journal article" date="2019" name="Int. J. Syst. Evol. Microbiol.">
        <title>The Global Catalogue of Microorganisms (GCM) 10K type strain sequencing project: providing services to taxonomists for standard genome sequencing and annotation.</title>
        <authorList>
            <consortium name="The Broad Institute Genomics Platform"/>
            <consortium name="The Broad Institute Genome Sequencing Center for Infectious Disease"/>
            <person name="Wu L."/>
            <person name="Ma J."/>
        </authorList>
    </citation>
    <scope>NUCLEOTIDE SEQUENCE [LARGE SCALE GENOMIC DNA]</scope>
    <source>
        <strain evidence="12">KCTC 42805</strain>
    </source>
</reference>
<dbReference type="RefSeq" id="WP_381524337.1">
    <property type="nucleotide sequence ID" value="NZ_JBHULN010000009.1"/>
</dbReference>
<gene>
    <name evidence="11" type="ORF">ACFSUS_16170</name>
</gene>
<keyword evidence="7" id="KW-0653">Protein transport</keyword>
<sequence length="200" mass="22482">MQQAVKAFARFIPKSPKCFPEANHPPESDALSLDAAGDVSLASKINDEKPQSSPRKRYVSFINLIIYKRMKAYIILLLVGLWLPTQAQTDAKPASERLVFTVVEQRPEFPGGMEKLAQYLDQNLRYPEAARNAKRKGRVFVTFIITDEGAIQDAHVLKSIDPELDAEAVRLVSSMPNWIPGKQAGRPVNVRFNLPIHFKL</sequence>
<evidence type="ECO:0000256" key="5">
    <source>
        <dbReference type="ARBA" id="ARBA00022519"/>
    </source>
</evidence>
<evidence type="ECO:0000256" key="7">
    <source>
        <dbReference type="ARBA" id="ARBA00022927"/>
    </source>
</evidence>
<evidence type="ECO:0000256" key="8">
    <source>
        <dbReference type="ARBA" id="ARBA00022989"/>
    </source>
</evidence>